<dbReference type="EMBL" id="ML119671">
    <property type="protein sequence ID" value="RPA82451.1"/>
    <property type="molecule type" value="Genomic_DNA"/>
</dbReference>
<keyword evidence="2" id="KW-1185">Reference proteome</keyword>
<sequence>MSRQQGTADEEACRNAITNKDHDQLPPEGHSELVLAATRMHECRESEPADECLGIMRHFLQNSTKLEGYDFNSWYEVEKLLAIQKIYDWLKEDDRHVKPEYQLNEDRVHVFKEVVGLLVNGCNIAPFVQHSANHLQNLAYMGAPDRRRSWQLHKATLIFLQTLLKRSVELQDVDLDDIETKAGHGKTVPTVKRFGVAQAEMKL</sequence>
<accession>A0A3N4IE10</accession>
<proteinExistence type="predicted"/>
<reference evidence="1 2" key="1">
    <citation type="journal article" date="2018" name="Nat. Ecol. Evol.">
        <title>Pezizomycetes genomes reveal the molecular basis of ectomycorrhizal truffle lifestyle.</title>
        <authorList>
            <person name="Murat C."/>
            <person name="Payen T."/>
            <person name="Noel B."/>
            <person name="Kuo A."/>
            <person name="Morin E."/>
            <person name="Chen J."/>
            <person name="Kohler A."/>
            <person name="Krizsan K."/>
            <person name="Balestrini R."/>
            <person name="Da Silva C."/>
            <person name="Montanini B."/>
            <person name="Hainaut M."/>
            <person name="Levati E."/>
            <person name="Barry K.W."/>
            <person name="Belfiori B."/>
            <person name="Cichocki N."/>
            <person name="Clum A."/>
            <person name="Dockter R.B."/>
            <person name="Fauchery L."/>
            <person name="Guy J."/>
            <person name="Iotti M."/>
            <person name="Le Tacon F."/>
            <person name="Lindquist E.A."/>
            <person name="Lipzen A."/>
            <person name="Malagnac F."/>
            <person name="Mello A."/>
            <person name="Molinier V."/>
            <person name="Miyauchi S."/>
            <person name="Poulain J."/>
            <person name="Riccioni C."/>
            <person name="Rubini A."/>
            <person name="Sitrit Y."/>
            <person name="Splivallo R."/>
            <person name="Traeger S."/>
            <person name="Wang M."/>
            <person name="Zifcakova L."/>
            <person name="Wipf D."/>
            <person name="Zambonelli A."/>
            <person name="Paolocci F."/>
            <person name="Nowrousian M."/>
            <person name="Ottonello S."/>
            <person name="Baldrian P."/>
            <person name="Spatafora J.W."/>
            <person name="Henrissat B."/>
            <person name="Nagy L.G."/>
            <person name="Aury J.M."/>
            <person name="Wincker P."/>
            <person name="Grigoriev I.V."/>
            <person name="Bonfante P."/>
            <person name="Martin F.M."/>
        </authorList>
    </citation>
    <scope>NUCLEOTIDE SEQUENCE [LARGE SCALE GENOMIC DNA]</scope>
    <source>
        <strain evidence="1 2">RN42</strain>
    </source>
</reference>
<gene>
    <name evidence="1" type="ORF">BJ508DRAFT_325450</name>
</gene>
<protein>
    <submittedName>
        <fullName evidence="1">Uncharacterized protein</fullName>
    </submittedName>
</protein>
<organism evidence="1 2">
    <name type="scientific">Ascobolus immersus RN42</name>
    <dbReference type="NCBI Taxonomy" id="1160509"/>
    <lineage>
        <taxon>Eukaryota</taxon>
        <taxon>Fungi</taxon>
        <taxon>Dikarya</taxon>
        <taxon>Ascomycota</taxon>
        <taxon>Pezizomycotina</taxon>
        <taxon>Pezizomycetes</taxon>
        <taxon>Pezizales</taxon>
        <taxon>Ascobolaceae</taxon>
        <taxon>Ascobolus</taxon>
    </lineage>
</organism>
<name>A0A3N4IE10_ASCIM</name>
<dbReference type="AlphaFoldDB" id="A0A3N4IE10"/>
<evidence type="ECO:0000313" key="2">
    <source>
        <dbReference type="Proteomes" id="UP000275078"/>
    </source>
</evidence>
<dbReference type="Proteomes" id="UP000275078">
    <property type="component" value="Unassembled WGS sequence"/>
</dbReference>
<evidence type="ECO:0000313" key="1">
    <source>
        <dbReference type="EMBL" id="RPA82451.1"/>
    </source>
</evidence>